<protein>
    <submittedName>
        <fullName evidence="2">Uncharacterized protein</fullName>
    </submittedName>
</protein>
<feature type="region of interest" description="Disordered" evidence="1">
    <location>
        <begin position="37"/>
        <end position="63"/>
    </location>
</feature>
<evidence type="ECO:0000313" key="3">
    <source>
        <dbReference type="Proteomes" id="UP000184000"/>
    </source>
</evidence>
<reference evidence="2 3" key="1">
    <citation type="submission" date="2016-11" db="EMBL/GenBank/DDBJ databases">
        <authorList>
            <person name="Jaros S."/>
            <person name="Januszkiewicz K."/>
            <person name="Wedrychowicz H."/>
        </authorList>
    </citation>
    <scope>NUCLEOTIDE SEQUENCE [LARGE SCALE GENOMIC DNA]</scope>
    <source>
        <strain evidence="2 3">DSM 18231</strain>
    </source>
</reference>
<feature type="compositionally biased region" description="Polar residues" evidence="1">
    <location>
        <begin position="45"/>
        <end position="63"/>
    </location>
</feature>
<dbReference type="AlphaFoldDB" id="A0A1M5SJB2"/>
<sequence length="63" mass="6765">MRFGTAVGNAYMSDCETPAVLKTRCRSDTDHAAEVEVRHPRDASSLGSAQVLSGQRVTVSKRG</sequence>
<gene>
    <name evidence="2" type="ORF">SAMN02744645_3517</name>
</gene>
<proteinExistence type="predicted"/>
<accession>A0A1M5SJB2</accession>
<evidence type="ECO:0000256" key="1">
    <source>
        <dbReference type="SAM" id="MobiDB-lite"/>
    </source>
</evidence>
<dbReference type="EMBL" id="FQXA01000006">
    <property type="protein sequence ID" value="SHH38626.1"/>
    <property type="molecule type" value="Genomic_DNA"/>
</dbReference>
<evidence type="ECO:0000313" key="2">
    <source>
        <dbReference type="EMBL" id="SHH38626.1"/>
    </source>
</evidence>
<dbReference type="Proteomes" id="UP000184000">
    <property type="component" value="Unassembled WGS sequence"/>
</dbReference>
<name>A0A1M5SJB2_9GAMM</name>
<organism evidence="2 3">
    <name type="scientific">Stutzerimonas xanthomarina DSM 18231</name>
    <dbReference type="NCBI Taxonomy" id="1403346"/>
    <lineage>
        <taxon>Bacteria</taxon>
        <taxon>Pseudomonadati</taxon>
        <taxon>Pseudomonadota</taxon>
        <taxon>Gammaproteobacteria</taxon>
        <taxon>Pseudomonadales</taxon>
        <taxon>Pseudomonadaceae</taxon>
        <taxon>Stutzerimonas</taxon>
    </lineage>
</organism>